<evidence type="ECO:0000313" key="4">
    <source>
        <dbReference type="EMBL" id="CAE6425201.1"/>
    </source>
</evidence>
<dbReference type="SUPFAM" id="SSF48371">
    <property type="entry name" value="ARM repeat"/>
    <property type="match status" value="1"/>
</dbReference>
<evidence type="ECO:0000256" key="1">
    <source>
        <dbReference type="ARBA" id="ARBA00007797"/>
    </source>
</evidence>
<feature type="compositionally biased region" description="Low complexity" evidence="2">
    <location>
        <begin position="166"/>
        <end position="177"/>
    </location>
</feature>
<feature type="compositionally biased region" description="Acidic residues" evidence="2">
    <location>
        <begin position="490"/>
        <end position="499"/>
    </location>
</feature>
<dbReference type="EMBL" id="CAJMWQ010000983">
    <property type="protein sequence ID" value="CAE6425201.1"/>
    <property type="molecule type" value="Genomic_DNA"/>
</dbReference>
<dbReference type="InterPro" id="IPR040155">
    <property type="entry name" value="CEBPZ/Mak21-like"/>
</dbReference>
<feature type="region of interest" description="Disordered" evidence="2">
    <location>
        <begin position="847"/>
        <end position="1018"/>
    </location>
</feature>
<feature type="compositionally biased region" description="Acidic residues" evidence="2">
    <location>
        <begin position="927"/>
        <end position="937"/>
    </location>
</feature>
<feature type="region of interest" description="Disordered" evidence="2">
    <location>
        <begin position="489"/>
        <end position="524"/>
    </location>
</feature>
<sequence>MAPTKPIKSTRSKKLGNKSNQSQLKEAVRALGGDDADIQLLRGVDSDDEAVSNKGERKEQNGLQARELAQFVKSLNLPAASTLDEILSAPIKSKGKGKEKSKDAPREKTAPNVSAAEAKSRDKTKRKGEEPAKDKSEKDKRGKKNDKKSKDNVKDKIKEPLPTPAAPTVAPAQPAAPSKDTAKPSAKKAKLILTPSSKWYEDLPRLAPSSGTLSESKLSALSARAAALHASDSAAFSESQFGLSTSDAHFLESVLQGGTRSDRLSALALVVQGAPVHSTRSLEGLRAMASKKGGRGESLKALRAIVDWWVGGGCPDRKLRYFRDQPVTSPDITDAHLIVWHFEDWLKKYFFSILQLLEPLSLDPLAYIRTQTMSLIFTLLKEKPEQEQNLLRLLVNKLGDSDKSVASKASFHVLQLLVPHPSMKGVIIREMTSLVLKKQADHTHTHARYYGVITLNQFTLASGDKDIAAALISLYFQIFEDILGKGETETPVEDADEADQALRRPNARDKARQNERMKKKGIKGKVPSGGEVFAETEDSNAKLIAALITGIHRALPFAKTDTAIFDKHMSTLFRITHSAPFNISIQALVLIEKVSSANKSISDRFYRTLYDSILDPRLLTSSKQAMYLNLVFKAMKSDTSYRRVVAFVKRMLQSLTVHQPPFICGALYLLGELFNTTPGLRELLKDNEVKRNQVTISEDLEDPTRGDGSYDPKKRDPQWANAHRTCLWELLPFLHHYHPSVSLHARQLLTGAQITATADLGLNTLTHFLDRFVYRNPKKPKPRPVSVMHPAAHDPDGTRVRLMKDTIDTTPTVNDESFWKKNVKEVPADQLFFHKFFLQKAEKQKARASKAEKRKKEKDEDMDDSEEEDADHAEGSEGEADGSSDGDSESEGSELDEGAVWKALQSSMPELQNAGDESDDIPSGLDDMSDDEDDDSDDSKSNQENGSDIEDDVSIEGGSMPDDLGDSDEEVEFSEDPEDLIEFSGGDESSSDEEVVQGKRKKTSAGDSKREKRKKLRRLPTFASAEDYAKIIDEAPEDDI</sequence>
<dbReference type="InterPro" id="IPR005612">
    <property type="entry name" value="CCAAT-binding_factor"/>
</dbReference>
<feature type="region of interest" description="Disordered" evidence="2">
    <location>
        <begin position="79"/>
        <end position="190"/>
    </location>
</feature>
<comment type="similarity">
    <text evidence="1">Belongs to the CBF/MAK21 family.</text>
</comment>
<feature type="region of interest" description="Disordered" evidence="2">
    <location>
        <begin position="45"/>
        <end position="64"/>
    </location>
</feature>
<evidence type="ECO:0000256" key="2">
    <source>
        <dbReference type="SAM" id="MobiDB-lite"/>
    </source>
</evidence>
<feature type="region of interest" description="Disordered" evidence="2">
    <location>
        <begin position="694"/>
        <end position="717"/>
    </location>
</feature>
<reference evidence="4" key="1">
    <citation type="submission" date="2021-01" db="EMBL/GenBank/DDBJ databases">
        <authorList>
            <person name="Kaushik A."/>
        </authorList>
    </citation>
    <scope>NUCLEOTIDE SEQUENCE</scope>
    <source>
        <strain evidence="4">AG1-1B</strain>
    </source>
</reference>
<dbReference type="Proteomes" id="UP000663826">
    <property type="component" value="Unassembled WGS sequence"/>
</dbReference>
<proteinExistence type="inferred from homology"/>
<dbReference type="Pfam" id="PF03914">
    <property type="entry name" value="CBF"/>
    <property type="match status" value="1"/>
</dbReference>
<feature type="compositionally biased region" description="Acidic residues" evidence="2">
    <location>
        <begin position="860"/>
        <end position="897"/>
    </location>
</feature>
<dbReference type="PANTHER" id="PTHR12048:SF0">
    <property type="entry name" value="CCAAT_ENHANCER-BINDING PROTEIN ZETA"/>
    <property type="match status" value="1"/>
</dbReference>
<feature type="compositionally biased region" description="Basic and acidic residues" evidence="2">
    <location>
        <begin position="148"/>
        <end position="159"/>
    </location>
</feature>
<organism evidence="4 5">
    <name type="scientific">Rhizoctonia solani</name>
    <dbReference type="NCBI Taxonomy" id="456999"/>
    <lineage>
        <taxon>Eukaryota</taxon>
        <taxon>Fungi</taxon>
        <taxon>Dikarya</taxon>
        <taxon>Basidiomycota</taxon>
        <taxon>Agaricomycotina</taxon>
        <taxon>Agaricomycetes</taxon>
        <taxon>Cantharellales</taxon>
        <taxon>Ceratobasidiaceae</taxon>
        <taxon>Rhizoctonia</taxon>
    </lineage>
</organism>
<feature type="compositionally biased region" description="Basic and acidic residues" evidence="2">
    <location>
        <begin position="500"/>
        <end position="516"/>
    </location>
</feature>
<accession>A0A8H2XEX7</accession>
<gene>
    <name evidence="4" type="ORF">RDB_LOCUS53690</name>
</gene>
<protein>
    <recommendedName>
        <fullName evidence="3">CCAAT-binding factor domain-containing protein</fullName>
    </recommendedName>
</protein>
<feature type="domain" description="CCAAT-binding factor" evidence="3">
    <location>
        <begin position="584"/>
        <end position="745"/>
    </location>
</feature>
<evidence type="ECO:0000259" key="3">
    <source>
        <dbReference type="Pfam" id="PF03914"/>
    </source>
</evidence>
<evidence type="ECO:0000313" key="5">
    <source>
        <dbReference type="Proteomes" id="UP000663826"/>
    </source>
</evidence>
<feature type="compositionally biased region" description="Acidic residues" evidence="2">
    <location>
        <begin position="963"/>
        <end position="981"/>
    </location>
</feature>
<feature type="compositionally biased region" description="Basic and acidic residues" evidence="2">
    <location>
        <begin position="127"/>
        <end position="140"/>
    </location>
</feature>
<feature type="compositionally biased region" description="Basic and acidic residues" evidence="2">
    <location>
        <begin position="96"/>
        <end position="109"/>
    </location>
</feature>
<name>A0A8H2XEX7_9AGAM</name>
<feature type="region of interest" description="Disordered" evidence="2">
    <location>
        <begin position="1"/>
        <end position="23"/>
    </location>
</feature>
<dbReference type="AlphaFoldDB" id="A0A8H2XEX7"/>
<feature type="compositionally biased region" description="Basic and acidic residues" evidence="2">
    <location>
        <begin position="702"/>
        <end position="717"/>
    </location>
</feature>
<comment type="caution">
    <text evidence="4">The sequence shown here is derived from an EMBL/GenBank/DDBJ whole genome shotgun (WGS) entry which is preliminary data.</text>
</comment>
<dbReference type="PANTHER" id="PTHR12048">
    <property type="entry name" value="CCAAT-BINDING FACTOR-RELATED"/>
    <property type="match status" value="1"/>
</dbReference>
<dbReference type="GO" id="GO:0005634">
    <property type="term" value="C:nucleus"/>
    <property type="evidence" value="ECO:0007669"/>
    <property type="project" value="UniProtKB-ARBA"/>
</dbReference>
<dbReference type="InterPro" id="IPR016024">
    <property type="entry name" value="ARM-type_fold"/>
</dbReference>